<sequence length="90" mass="10041">MILFLLPGSSFIQPVKCNPNTMIEIVDRSVAGPKACPVGTHLVGMQFGLTGEWLFWSRHSTKGYLWKIHRGSKATILVNLTVGGCKQWQR</sequence>
<accession>A0A319D0H6</accession>
<proteinExistence type="predicted"/>
<evidence type="ECO:0000313" key="2">
    <source>
        <dbReference type="Proteomes" id="UP000248340"/>
    </source>
</evidence>
<reference evidence="1 2" key="1">
    <citation type="submission" date="2016-12" db="EMBL/GenBank/DDBJ databases">
        <title>The genomes of Aspergillus section Nigri reveals drivers in fungal speciation.</title>
        <authorList>
            <consortium name="DOE Joint Genome Institute"/>
            <person name="Vesth T.C."/>
            <person name="Nybo J."/>
            <person name="Theobald S."/>
            <person name="Brandl J."/>
            <person name="Frisvad J.C."/>
            <person name="Nielsen K.F."/>
            <person name="Lyhne E.K."/>
            <person name="Kogle M.E."/>
            <person name="Kuo A."/>
            <person name="Riley R."/>
            <person name="Clum A."/>
            <person name="Nolan M."/>
            <person name="Lipzen A."/>
            <person name="Salamov A."/>
            <person name="Henrissat B."/>
            <person name="Wiebenga A."/>
            <person name="De Vries R.P."/>
            <person name="Grigoriev I.V."/>
            <person name="Mortensen U.H."/>
            <person name="Andersen M.R."/>
            <person name="Baker S.E."/>
        </authorList>
    </citation>
    <scope>NUCLEOTIDE SEQUENCE [LARGE SCALE GENOMIC DNA]</scope>
    <source>
        <strain evidence="1 2">CBS 121591</strain>
    </source>
</reference>
<evidence type="ECO:0000313" key="1">
    <source>
        <dbReference type="EMBL" id="PYH81368.1"/>
    </source>
</evidence>
<gene>
    <name evidence="1" type="ORF">BO82DRAFT_94116</name>
</gene>
<organism evidence="1 2">
    <name type="scientific">Aspergillus uvarum CBS 121591</name>
    <dbReference type="NCBI Taxonomy" id="1448315"/>
    <lineage>
        <taxon>Eukaryota</taxon>
        <taxon>Fungi</taxon>
        <taxon>Dikarya</taxon>
        <taxon>Ascomycota</taxon>
        <taxon>Pezizomycotina</taxon>
        <taxon>Eurotiomycetes</taxon>
        <taxon>Eurotiomycetidae</taxon>
        <taxon>Eurotiales</taxon>
        <taxon>Aspergillaceae</taxon>
        <taxon>Aspergillus</taxon>
        <taxon>Aspergillus subgen. Circumdati</taxon>
    </lineage>
</organism>
<protein>
    <submittedName>
        <fullName evidence="1">Uncharacterized protein</fullName>
    </submittedName>
</protein>
<dbReference type="VEuPathDB" id="FungiDB:BO82DRAFT_94116"/>
<name>A0A319D0H6_9EURO</name>
<dbReference type="EMBL" id="KZ821703">
    <property type="protein sequence ID" value="PYH81368.1"/>
    <property type="molecule type" value="Genomic_DNA"/>
</dbReference>
<dbReference type="AlphaFoldDB" id="A0A319D0H6"/>
<dbReference type="RefSeq" id="XP_025491568.1">
    <property type="nucleotide sequence ID" value="XM_025641671.1"/>
</dbReference>
<dbReference type="GeneID" id="37144413"/>
<keyword evidence="2" id="KW-1185">Reference proteome</keyword>
<dbReference type="Proteomes" id="UP000248340">
    <property type="component" value="Unassembled WGS sequence"/>
</dbReference>